<keyword evidence="1" id="KW-0812">Transmembrane</keyword>
<evidence type="ECO:0000313" key="2">
    <source>
        <dbReference type="EMBL" id="RHW43320.1"/>
    </source>
</evidence>
<keyword evidence="1" id="KW-0472">Membrane</keyword>
<name>A0A417YZK4_9BACI</name>
<gene>
    <name evidence="2" type="ORF">D1B31_01225</name>
</gene>
<keyword evidence="3" id="KW-1185">Reference proteome</keyword>
<sequence>MQRIKFMIKQFLREPLWFKLLISATLLISIIFSGPFFSNNAYFQSGAKLAAAIFFCANAIKFRKSLVTSVILFTSAGICIFLSFLAIYK</sequence>
<dbReference type="EMBL" id="QWEG01000001">
    <property type="protein sequence ID" value="RHW43320.1"/>
    <property type="molecule type" value="Genomic_DNA"/>
</dbReference>
<accession>A0A417YZK4</accession>
<evidence type="ECO:0000313" key="3">
    <source>
        <dbReference type="Proteomes" id="UP000284416"/>
    </source>
</evidence>
<dbReference type="AlphaFoldDB" id="A0A417YZK4"/>
<reference evidence="2 3" key="1">
    <citation type="journal article" date="2017" name="Int. J. Syst. Evol. Microbiol.">
        <title>Bacillus notoginsengisoli sp. nov., a novel bacterium isolated from the rhizosphere of Panax notoginseng.</title>
        <authorList>
            <person name="Zhang M.Y."/>
            <person name="Cheng J."/>
            <person name="Cai Y."/>
            <person name="Zhang T.Y."/>
            <person name="Wu Y.Y."/>
            <person name="Manikprabhu D."/>
            <person name="Li W.J."/>
            <person name="Zhang Y.X."/>
        </authorList>
    </citation>
    <scope>NUCLEOTIDE SEQUENCE [LARGE SCALE GENOMIC DNA]</scope>
    <source>
        <strain evidence="2 3">JCM 30743</strain>
    </source>
</reference>
<feature type="transmembrane region" description="Helical" evidence="1">
    <location>
        <begin position="67"/>
        <end position="88"/>
    </location>
</feature>
<feature type="transmembrane region" description="Helical" evidence="1">
    <location>
        <begin position="16"/>
        <end position="36"/>
    </location>
</feature>
<organism evidence="2 3">
    <name type="scientific">Neobacillus notoginsengisoli</name>
    <dbReference type="NCBI Taxonomy" id="1578198"/>
    <lineage>
        <taxon>Bacteria</taxon>
        <taxon>Bacillati</taxon>
        <taxon>Bacillota</taxon>
        <taxon>Bacilli</taxon>
        <taxon>Bacillales</taxon>
        <taxon>Bacillaceae</taxon>
        <taxon>Neobacillus</taxon>
    </lineage>
</organism>
<protein>
    <submittedName>
        <fullName evidence="2">Uncharacterized protein</fullName>
    </submittedName>
</protein>
<dbReference type="Proteomes" id="UP000284416">
    <property type="component" value="Unassembled WGS sequence"/>
</dbReference>
<comment type="caution">
    <text evidence="2">The sequence shown here is derived from an EMBL/GenBank/DDBJ whole genome shotgun (WGS) entry which is preliminary data.</text>
</comment>
<evidence type="ECO:0000256" key="1">
    <source>
        <dbReference type="SAM" id="Phobius"/>
    </source>
</evidence>
<proteinExistence type="predicted"/>
<keyword evidence="1" id="KW-1133">Transmembrane helix</keyword>